<feature type="compositionally biased region" description="Basic and acidic residues" evidence="1">
    <location>
        <begin position="817"/>
        <end position="829"/>
    </location>
</feature>
<dbReference type="EMBL" id="CM007368">
    <property type="protein sequence ID" value="OIW05684.1"/>
    <property type="molecule type" value="Genomic_DNA"/>
</dbReference>
<reference evidence="2 3" key="1">
    <citation type="journal article" date="2017" name="Plant Biotechnol. J.">
        <title>A comprehensive draft genome sequence for lupin (Lupinus angustifolius), an emerging health food: insights into plant-microbe interactions and legume evolution.</title>
        <authorList>
            <person name="Hane J.K."/>
            <person name="Ming Y."/>
            <person name="Kamphuis L.G."/>
            <person name="Nelson M.N."/>
            <person name="Garg G."/>
            <person name="Atkins C.A."/>
            <person name="Bayer P.E."/>
            <person name="Bravo A."/>
            <person name="Bringans S."/>
            <person name="Cannon S."/>
            <person name="Edwards D."/>
            <person name="Foley R."/>
            <person name="Gao L.L."/>
            <person name="Harrison M.J."/>
            <person name="Huang W."/>
            <person name="Hurgobin B."/>
            <person name="Li S."/>
            <person name="Liu C.W."/>
            <person name="McGrath A."/>
            <person name="Morahan G."/>
            <person name="Murray J."/>
            <person name="Weller J."/>
            <person name="Jian J."/>
            <person name="Singh K.B."/>
        </authorList>
    </citation>
    <scope>NUCLEOTIDE SEQUENCE</scope>
    <source>
        <strain evidence="3">cv. Tanjil</strain>
        <tissue evidence="2">Whole plant</tissue>
    </source>
</reference>
<sequence>MMPSDIVQACHQGEGVDGQVMHGYQSAWMAHWKHTNYKSAATPAARNRLLNSFVVKEIEEDNDDEQRDLIRDCGPEVAIDGSVHAGATREADRDTRITFSDGVNPGKSKNASLGSKSFPIFRKKTDGISSMKREQNGVSRRRYRKSETEASSGEDDVSIYRTGSHLPSTSSHAPLRTATSVRENQSSSTGISAAPLLMKSLYSVEQNNLVSTSLWNGFVKSASDKVPNGNDKGKTLVSPSTRGQDKMYQSSYKLASQEHFTRTKYHSYSLLIREKKKSSLLDPRRSSFPRWFQGGDAHLQLDPIAGSGDGYSTANVETTKLYTSLDSVEESSRDYPKISLTTRHFLMSKKADANLSARGQFFRESIAPIKFKGNAFNEMEHSSPSTSDHDLEGMKLETLGSSKKSEGKENIQDFNSPTNLKNESSAETDTMDIYALHRNLFPGIVPFRTNKCSEDSHSSPTSQVAITSTVEENKGKLVYIAVPDINQESPKVLTMASPLVDRETSTSRTHSLDVEHLLSHADDHARSKSGTSSLGPDPSSRWAKRFKLCLSSSAHGTNSATIGETSSHEQVNNIFRKMKGRKTSLEPKMACQIEEQMVPDLCATTLTNNKSSTEENKTAEITLSHPWIRRWYHNQDVCPQKRHELSEFHEPSSNTPEEFQKKQCPSIAAMAMMGKAMKCLNPLVCCCGGESESVMMPSDIVQACHQGEGVDGQVMHGYQSAWMAHWKHTNYKSAATPAARNRLLNSFVVKEIEEDNDDEQRDLIRDCGPEVAIDGSVHAGATREADRDTRITFSDGVNPGKSKNASLGSKSFPIFRKKTDGISSMKREQNGVSRRRYRKSETEASSGEDDVSIYRTGSHLPSTSSHAPLRTATSVRENQSSSTGISAAPLLMKSLYSVEQNNLVSTSLWNGFVKSASDKVPNGNDKGKTLVSPSTRGQDKMYQSSYKLASQEHFTRTKYHSYSLLIREKKKSSLLDPRRSSFPRWFQGGDAHLQLDPIAGSGDGYSTANVETTKLYTSLDSVEESSRDYPKISLTTRHFLMSKKADANLSARGQFFRESIAPIKFKGNAFNEMEHSSPSTSDHDLEGMKLETLGSSKKSEGKENIQDFNSPTNLKNESSAETDTMDIYALHRNLFPGIVPFRTNKCSEDSHSSPTSQVAITSTVEENKGKLVYIAVPDINQESPKVLTMASPLVDRETSTSRTHSLDVEHLLSHADDHARSKSGTSSLGPDPSSRWAKRFKLCLSSSAHGTNSATIGETSSHEQVNNIFRKMKGRKTSLEPKMACQIEEQMVPDLCATTLTNNKSSTEENKTAEITLSHPWIRRWYHNQDVCPQKRHELSEFHEPSSNTPEEFQKKQCPSIAAMAMMGKAMKCLNPCELMEKGPVVVWNMKGF</sequence>
<feature type="region of interest" description="Disordered" evidence="1">
    <location>
        <begin position="1213"/>
        <end position="1233"/>
    </location>
</feature>
<proteinExistence type="predicted"/>
<feature type="compositionally biased region" description="Basic and acidic residues" evidence="1">
    <location>
        <begin position="124"/>
        <end position="135"/>
    </location>
</feature>
<dbReference type="InterPro" id="IPR037476">
    <property type="entry name" value="PCH1"/>
</dbReference>
<dbReference type="Proteomes" id="UP000188354">
    <property type="component" value="Chromosome LG08"/>
</dbReference>
<feature type="compositionally biased region" description="Polar residues" evidence="1">
    <location>
        <begin position="165"/>
        <end position="186"/>
    </location>
</feature>
<dbReference type="GO" id="GO:0010099">
    <property type="term" value="P:regulation of photomorphogenesis"/>
    <property type="evidence" value="ECO:0007669"/>
    <property type="project" value="InterPro"/>
</dbReference>
<feature type="region of interest" description="Disordered" evidence="1">
    <location>
        <begin position="519"/>
        <end position="539"/>
    </location>
</feature>
<feature type="region of interest" description="Disordered" evidence="1">
    <location>
        <begin position="1096"/>
        <end position="1119"/>
    </location>
</feature>
<organism evidence="2 3">
    <name type="scientific">Lupinus angustifolius</name>
    <name type="common">Narrow-leaved blue lupine</name>
    <dbReference type="NCBI Taxonomy" id="3871"/>
    <lineage>
        <taxon>Eukaryota</taxon>
        <taxon>Viridiplantae</taxon>
        <taxon>Streptophyta</taxon>
        <taxon>Embryophyta</taxon>
        <taxon>Tracheophyta</taxon>
        <taxon>Spermatophyta</taxon>
        <taxon>Magnoliopsida</taxon>
        <taxon>eudicotyledons</taxon>
        <taxon>Gunneridae</taxon>
        <taxon>Pentapetalae</taxon>
        <taxon>rosids</taxon>
        <taxon>fabids</taxon>
        <taxon>Fabales</taxon>
        <taxon>Fabaceae</taxon>
        <taxon>Papilionoideae</taxon>
        <taxon>50 kb inversion clade</taxon>
        <taxon>genistoids sensu lato</taxon>
        <taxon>core genistoids</taxon>
        <taxon>Genisteae</taxon>
        <taxon>Lupinus</taxon>
    </lineage>
</organism>
<accession>A0A4P1R9M4</accession>
<dbReference type="PANTHER" id="PTHR36062">
    <property type="entry name" value="OS01G0687300 PROTEIN"/>
    <property type="match status" value="1"/>
</dbReference>
<evidence type="ECO:0000313" key="2">
    <source>
        <dbReference type="EMBL" id="OIW05684.1"/>
    </source>
</evidence>
<keyword evidence="3" id="KW-1185">Reference proteome</keyword>
<feature type="compositionally biased region" description="Polar residues" evidence="1">
    <location>
        <begin position="859"/>
        <end position="880"/>
    </location>
</feature>
<feature type="compositionally biased region" description="Basic and acidic residues" evidence="1">
    <location>
        <begin position="781"/>
        <end position="790"/>
    </location>
</feature>
<feature type="compositionally biased region" description="Polar residues" evidence="1">
    <location>
        <begin position="1106"/>
        <end position="1119"/>
    </location>
</feature>
<protein>
    <submittedName>
        <fullName evidence="2">Uncharacterized protein</fullName>
    </submittedName>
</protein>
<feature type="region of interest" description="Disordered" evidence="1">
    <location>
        <begin position="778"/>
        <end position="880"/>
    </location>
</feature>
<evidence type="ECO:0000256" key="1">
    <source>
        <dbReference type="SAM" id="MobiDB-lite"/>
    </source>
</evidence>
<feature type="region of interest" description="Disordered" evidence="1">
    <location>
        <begin position="124"/>
        <end position="186"/>
    </location>
</feature>
<feature type="compositionally biased region" description="Polar residues" evidence="1">
    <location>
        <begin position="412"/>
        <end position="425"/>
    </location>
</feature>
<name>A0A4P1R9M4_LUPAN</name>
<dbReference type="PANTHER" id="PTHR36062:SF1">
    <property type="entry name" value="OS01G0687300 PROTEIN"/>
    <property type="match status" value="1"/>
</dbReference>
<evidence type="ECO:0000313" key="3">
    <source>
        <dbReference type="Proteomes" id="UP000188354"/>
    </source>
</evidence>
<dbReference type="Gramene" id="OIW05684">
    <property type="protein sequence ID" value="OIW05684"/>
    <property type="gene ID" value="TanjilG_23470"/>
</dbReference>
<gene>
    <name evidence="2" type="ORF">TanjilG_23470</name>
</gene>
<feature type="region of interest" description="Disordered" evidence="1">
    <location>
        <begin position="401"/>
        <end position="425"/>
    </location>
</feature>